<evidence type="ECO:0000256" key="1">
    <source>
        <dbReference type="SAM" id="MobiDB-lite"/>
    </source>
</evidence>
<protein>
    <submittedName>
        <fullName evidence="2">Uncharacterized protein</fullName>
    </submittedName>
</protein>
<name>A0ABY7DD12_MYAAR</name>
<dbReference type="EMBL" id="CP111012">
    <property type="protein sequence ID" value="WAQ94225.1"/>
    <property type="molecule type" value="Genomic_DNA"/>
</dbReference>
<proteinExistence type="predicted"/>
<feature type="compositionally biased region" description="Basic and acidic residues" evidence="1">
    <location>
        <begin position="56"/>
        <end position="65"/>
    </location>
</feature>
<organism evidence="2 3">
    <name type="scientific">Mya arenaria</name>
    <name type="common">Soft-shell clam</name>
    <dbReference type="NCBI Taxonomy" id="6604"/>
    <lineage>
        <taxon>Eukaryota</taxon>
        <taxon>Metazoa</taxon>
        <taxon>Spiralia</taxon>
        <taxon>Lophotrochozoa</taxon>
        <taxon>Mollusca</taxon>
        <taxon>Bivalvia</taxon>
        <taxon>Autobranchia</taxon>
        <taxon>Heteroconchia</taxon>
        <taxon>Euheterodonta</taxon>
        <taxon>Imparidentia</taxon>
        <taxon>Neoheterodontei</taxon>
        <taxon>Myida</taxon>
        <taxon>Myoidea</taxon>
        <taxon>Myidae</taxon>
        <taxon>Mya</taxon>
    </lineage>
</organism>
<evidence type="ECO:0000313" key="3">
    <source>
        <dbReference type="Proteomes" id="UP001164746"/>
    </source>
</evidence>
<accession>A0ABY7DD12</accession>
<reference evidence="2" key="1">
    <citation type="submission" date="2022-11" db="EMBL/GenBank/DDBJ databases">
        <title>Centuries of genome instability and evolution in soft-shell clam transmissible cancer (bioRxiv).</title>
        <authorList>
            <person name="Hart S.F.M."/>
            <person name="Yonemitsu M.A."/>
            <person name="Giersch R.M."/>
            <person name="Beal B.F."/>
            <person name="Arriagada G."/>
            <person name="Davis B.W."/>
            <person name="Ostrander E.A."/>
            <person name="Goff S.P."/>
            <person name="Metzger M.J."/>
        </authorList>
    </citation>
    <scope>NUCLEOTIDE SEQUENCE</scope>
    <source>
        <strain evidence="2">MELC-2E11</strain>
        <tissue evidence="2">Siphon/mantle</tissue>
    </source>
</reference>
<keyword evidence="3" id="KW-1185">Reference proteome</keyword>
<feature type="region of interest" description="Disordered" evidence="1">
    <location>
        <begin position="45"/>
        <end position="65"/>
    </location>
</feature>
<dbReference type="Proteomes" id="UP001164746">
    <property type="component" value="Chromosome 1"/>
</dbReference>
<evidence type="ECO:0000313" key="2">
    <source>
        <dbReference type="EMBL" id="WAQ94225.1"/>
    </source>
</evidence>
<gene>
    <name evidence="2" type="ORF">MAR_006696</name>
</gene>
<sequence length="123" mass="13738">MVKADIQGIRNDLSDLADIITMNDSSIEDPWPRLKTIIHTTIEKRRAHKKARSTNNKRDLGSYKRSQKDVLKGQIQDVLAFVQSKRSEVIGVAPLKDKDGFLQSGKAVRASSVNEQFVSAFIG</sequence>
<feature type="non-terminal residue" evidence="2">
    <location>
        <position position="123"/>
    </location>
</feature>